<comment type="similarity">
    <text evidence="3">Belongs to the SmpB family.</text>
</comment>
<dbReference type="SUPFAM" id="SSF74982">
    <property type="entry name" value="Small protein B (SmpB)"/>
    <property type="match status" value="1"/>
</dbReference>
<comment type="caution">
    <text evidence="4">The sequence shown here is derived from an EMBL/GenBank/DDBJ whole genome shotgun (WGS) entry which is preliminary data.</text>
</comment>
<keyword evidence="1 3" id="KW-0963">Cytoplasm</keyword>
<dbReference type="CDD" id="cd09294">
    <property type="entry name" value="SmpB"/>
    <property type="match status" value="1"/>
</dbReference>
<evidence type="ECO:0000313" key="5">
    <source>
        <dbReference type="Proteomes" id="UP000230105"/>
    </source>
</evidence>
<protein>
    <recommendedName>
        <fullName evidence="3">SsrA-binding protein</fullName>
    </recommendedName>
    <alternativeName>
        <fullName evidence="3">Small protein B</fullName>
    </alternativeName>
</protein>
<dbReference type="InterPro" id="IPR000037">
    <property type="entry name" value="SsrA-bd_prot"/>
</dbReference>
<comment type="function">
    <text evidence="3">Required for rescue of stalled ribosomes mediated by trans-translation. Binds to transfer-messenger RNA (tmRNA), required for stable association of tmRNA with ribosomes. tmRNA and SmpB together mimic tRNA shape, replacing the anticodon stem-loop with SmpB. tmRNA is encoded by the ssrA gene; the 2 termini fold to resemble tRNA(Ala) and it encodes a 'tag peptide', a short internal open reading frame. During trans-translation Ala-aminoacylated tmRNA acts like a tRNA, entering the A-site of stalled ribosomes, displacing the stalled mRNA. The ribosome then switches to translate the ORF on the tmRNA; the nascent peptide is terminated with the 'tag peptide' encoded by the tmRNA and targeted for degradation. The ribosome is freed to recommence translation, which seems to be the essential function of trans-translation.</text>
</comment>
<evidence type="ECO:0000256" key="2">
    <source>
        <dbReference type="ARBA" id="ARBA00022884"/>
    </source>
</evidence>
<dbReference type="EMBL" id="PFMP01000057">
    <property type="protein sequence ID" value="PIZ09840.1"/>
    <property type="molecule type" value="Genomic_DNA"/>
</dbReference>
<dbReference type="PANTHER" id="PTHR30308">
    <property type="entry name" value="TMRNA-BINDING COMPONENT OF TRANS-TRANSLATION TAGGING COMPLEX"/>
    <property type="match status" value="1"/>
</dbReference>
<gene>
    <name evidence="3" type="primary">smpB</name>
    <name evidence="4" type="ORF">COY54_02295</name>
</gene>
<dbReference type="Gene3D" id="2.40.280.10">
    <property type="match status" value="1"/>
</dbReference>
<reference evidence="5" key="1">
    <citation type="submission" date="2017-09" db="EMBL/GenBank/DDBJ databases">
        <title>Depth-based differentiation of microbial function through sediment-hosted aquifers and enrichment of novel symbionts in the deep terrestrial subsurface.</title>
        <authorList>
            <person name="Probst A.J."/>
            <person name="Ladd B."/>
            <person name="Jarett J.K."/>
            <person name="Geller-Mcgrath D.E."/>
            <person name="Sieber C.M.K."/>
            <person name="Emerson J.B."/>
            <person name="Anantharaman K."/>
            <person name="Thomas B.C."/>
            <person name="Malmstrom R."/>
            <person name="Stieglmeier M."/>
            <person name="Klingl A."/>
            <person name="Woyke T."/>
            <person name="Ryan C.M."/>
            <person name="Banfield J.F."/>
        </authorList>
    </citation>
    <scope>NUCLEOTIDE SEQUENCE [LARGE SCALE GENOMIC DNA]</scope>
</reference>
<evidence type="ECO:0000256" key="3">
    <source>
        <dbReference type="HAMAP-Rule" id="MF_00023"/>
    </source>
</evidence>
<dbReference type="Pfam" id="PF01668">
    <property type="entry name" value="SmpB"/>
    <property type="match status" value="1"/>
</dbReference>
<dbReference type="GO" id="GO:0003723">
    <property type="term" value="F:RNA binding"/>
    <property type="evidence" value="ECO:0007669"/>
    <property type="project" value="UniProtKB-UniRule"/>
</dbReference>
<dbReference type="Proteomes" id="UP000230105">
    <property type="component" value="Unassembled WGS sequence"/>
</dbReference>
<dbReference type="HAMAP" id="MF_00023">
    <property type="entry name" value="SmpB"/>
    <property type="match status" value="1"/>
</dbReference>
<evidence type="ECO:0000313" key="4">
    <source>
        <dbReference type="EMBL" id="PIZ09840.1"/>
    </source>
</evidence>
<dbReference type="NCBIfam" id="NF003843">
    <property type="entry name" value="PRK05422.1"/>
    <property type="match status" value="1"/>
</dbReference>
<sequence length="155" mass="17833">MFMSVLAVNKKAGFDYKILETYEAGLVLLGPEVKSIKGGHISLKESYIDILTSKQNHPELYLLKAHVAAYKPAGKMDEYNPVRPRKLLLHQNEVIHLMGKKQQTGLTLIPLKIYTKNSFIKLEFGLAQGRKKYDKREVIKKREVERGLRILTKKR</sequence>
<proteinExistence type="inferred from homology"/>
<keyword evidence="2 3" id="KW-0694">RNA-binding</keyword>
<dbReference type="InterPro" id="IPR023620">
    <property type="entry name" value="SmpB"/>
</dbReference>
<evidence type="ECO:0000256" key="1">
    <source>
        <dbReference type="ARBA" id="ARBA00022490"/>
    </source>
</evidence>
<dbReference type="InterPro" id="IPR020081">
    <property type="entry name" value="SsrA-bd_prot_CS"/>
</dbReference>
<comment type="subcellular location">
    <subcellularLocation>
        <location evidence="3">Cytoplasm</location>
    </subcellularLocation>
    <text evidence="3">The tmRNA-SmpB complex associates with stalled 70S ribosomes.</text>
</comment>
<dbReference type="PANTHER" id="PTHR30308:SF2">
    <property type="entry name" value="SSRA-BINDING PROTEIN"/>
    <property type="match status" value="1"/>
</dbReference>
<dbReference type="GO" id="GO:0005829">
    <property type="term" value="C:cytosol"/>
    <property type="evidence" value="ECO:0007669"/>
    <property type="project" value="TreeGrafter"/>
</dbReference>
<dbReference type="GO" id="GO:0070930">
    <property type="term" value="P:trans-translation-dependent protein tagging"/>
    <property type="evidence" value="ECO:0007669"/>
    <property type="project" value="TreeGrafter"/>
</dbReference>
<dbReference type="PROSITE" id="PS01317">
    <property type="entry name" value="SSRP"/>
    <property type="match status" value="1"/>
</dbReference>
<accession>A0A2M7RYB3</accession>
<dbReference type="NCBIfam" id="TIGR00086">
    <property type="entry name" value="smpB"/>
    <property type="match status" value="1"/>
</dbReference>
<dbReference type="GO" id="GO:0070929">
    <property type="term" value="P:trans-translation"/>
    <property type="evidence" value="ECO:0007669"/>
    <property type="project" value="UniProtKB-UniRule"/>
</dbReference>
<dbReference type="AlphaFoldDB" id="A0A2M7RYB3"/>
<organism evidence="4 5">
    <name type="scientific">Candidatus Falkowbacteria bacterium CG_4_10_14_0_8_um_filter_41_36</name>
    <dbReference type="NCBI Taxonomy" id="1974556"/>
    <lineage>
        <taxon>Bacteria</taxon>
        <taxon>Candidatus Falkowiibacteriota</taxon>
    </lineage>
</organism>
<name>A0A2M7RYB3_9BACT</name>